<protein>
    <recommendedName>
        <fullName evidence="4">DUF4384 domain-containing protein</fullName>
    </recommendedName>
</protein>
<name>A0A975BFN7_9BACT</name>
<organism evidence="2 3">
    <name type="scientific">Desulfonema magnum</name>
    <dbReference type="NCBI Taxonomy" id="45655"/>
    <lineage>
        <taxon>Bacteria</taxon>
        <taxon>Pseudomonadati</taxon>
        <taxon>Thermodesulfobacteriota</taxon>
        <taxon>Desulfobacteria</taxon>
        <taxon>Desulfobacterales</taxon>
        <taxon>Desulfococcaceae</taxon>
        <taxon>Desulfonema</taxon>
    </lineage>
</organism>
<proteinExistence type="predicted"/>
<evidence type="ECO:0008006" key="4">
    <source>
        <dbReference type="Google" id="ProtNLM"/>
    </source>
</evidence>
<gene>
    <name evidence="2" type="ORF">dnm_004190</name>
</gene>
<accession>A0A975BFN7</accession>
<dbReference type="KEGG" id="dmm:dnm_004190"/>
<dbReference type="AlphaFoldDB" id="A0A975BFN7"/>
<keyword evidence="1" id="KW-0472">Membrane</keyword>
<evidence type="ECO:0000313" key="3">
    <source>
        <dbReference type="Proteomes" id="UP000663722"/>
    </source>
</evidence>
<keyword evidence="3" id="KW-1185">Reference proteome</keyword>
<keyword evidence="1" id="KW-1133">Transmembrane helix</keyword>
<reference evidence="2" key="1">
    <citation type="journal article" date="2021" name="Microb. Physiol.">
        <title>Proteogenomic Insights into the Physiology of Marine, Sulfate-Reducing, Filamentous Desulfonema limicola and Desulfonema magnum.</title>
        <authorList>
            <person name="Schnaars V."/>
            <person name="Wohlbrand L."/>
            <person name="Scheve S."/>
            <person name="Hinrichs C."/>
            <person name="Reinhardt R."/>
            <person name="Rabus R."/>
        </authorList>
    </citation>
    <scope>NUCLEOTIDE SEQUENCE</scope>
    <source>
        <strain evidence="2">4be13</strain>
    </source>
</reference>
<evidence type="ECO:0000313" key="2">
    <source>
        <dbReference type="EMBL" id="QTA84423.1"/>
    </source>
</evidence>
<keyword evidence="1" id="KW-0812">Transmembrane</keyword>
<dbReference type="Proteomes" id="UP000663722">
    <property type="component" value="Chromosome"/>
</dbReference>
<evidence type="ECO:0000256" key="1">
    <source>
        <dbReference type="SAM" id="Phobius"/>
    </source>
</evidence>
<sequence length="461" mass="52462">MCHFAYPNVNPLEQPPFIGCGRYKAMDRKQEGYNAIEKVSVTSEKYLHSVVSHFTPKSIGSKKILYEKKDKDETYQGDSLHLAYLLANVSCSRKLLQKNRKGDIWCTGFIGRGVSGPDLLSVNQDSFKLKLDAFLNENDGLFIVPSQNITPSIEDALKERDADLLNLEQVEKLSDSFAFEKKTILRVRPTELPQLINILFEASLQEDKVPQTVSAPTHSHRSFFISIIAVIVVVVLFALTAWHQDQDIIACLENGDFFKAEKLLQKGAGEDGDEFAQLQKKLNTPIQFTVNFEFMRQGEAVTLPSDSPQLAETVLDHNDNYKLIISCNSPQYPLYLYAYQEDYQGNLDAMFPNPQWNPGYNNPLRPDEFPYHIPPGDDGFYLDEFSLSETMNMPKEIVYVIASPWRARDIENLFGEVAKAVDPAIRKAKLTEIVERLKLRDKTALKSVCYKMFHFRHGGEE</sequence>
<dbReference type="EMBL" id="CP061800">
    <property type="protein sequence ID" value="QTA84423.1"/>
    <property type="molecule type" value="Genomic_DNA"/>
</dbReference>
<feature type="transmembrane region" description="Helical" evidence="1">
    <location>
        <begin position="223"/>
        <end position="242"/>
    </location>
</feature>